<proteinExistence type="predicted"/>
<sequence length="138" mass="15818">MECPSLRRAQKTANNAQPRHISITEAEGDLPPRLLGVLCQPNRGRRCGCRTEERIRTIRFFDAVTKHLTLEQHKDSKGSAEGTKLRLKDAGNAKCSFTPVREVRLVRQRSTRHLIKQPRESGRERTITKISWGQSTFR</sequence>
<name>A0A0C2W3C5_AMAMK</name>
<dbReference type="Proteomes" id="UP000054549">
    <property type="component" value="Unassembled WGS sequence"/>
</dbReference>
<keyword evidence="3" id="KW-1185">Reference proteome</keyword>
<evidence type="ECO:0000313" key="2">
    <source>
        <dbReference type="EMBL" id="KIL55597.1"/>
    </source>
</evidence>
<feature type="region of interest" description="Disordered" evidence="1">
    <location>
        <begin position="1"/>
        <end position="20"/>
    </location>
</feature>
<accession>A0A0C2W3C5</accession>
<evidence type="ECO:0000313" key="3">
    <source>
        <dbReference type="Proteomes" id="UP000054549"/>
    </source>
</evidence>
<protein>
    <submittedName>
        <fullName evidence="2">Uncharacterized protein</fullName>
    </submittedName>
</protein>
<dbReference type="AlphaFoldDB" id="A0A0C2W3C5"/>
<reference evidence="2 3" key="1">
    <citation type="submission" date="2014-04" db="EMBL/GenBank/DDBJ databases">
        <title>Evolutionary Origins and Diversification of the Mycorrhizal Mutualists.</title>
        <authorList>
            <consortium name="DOE Joint Genome Institute"/>
            <consortium name="Mycorrhizal Genomics Consortium"/>
            <person name="Kohler A."/>
            <person name="Kuo A."/>
            <person name="Nagy L.G."/>
            <person name="Floudas D."/>
            <person name="Copeland A."/>
            <person name="Barry K.W."/>
            <person name="Cichocki N."/>
            <person name="Veneault-Fourrey C."/>
            <person name="LaButti K."/>
            <person name="Lindquist E.A."/>
            <person name="Lipzen A."/>
            <person name="Lundell T."/>
            <person name="Morin E."/>
            <person name="Murat C."/>
            <person name="Riley R."/>
            <person name="Ohm R."/>
            <person name="Sun H."/>
            <person name="Tunlid A."/>
            <person name="Henrissat B."/>
            <person name="Grigoriev I.V."/>
            <person name="Hibbett D.S."/>
            <person name="Martin F."/>
        </authorList>
    </citation>
    <scope>NUCLEOTIDE SEQUENCE [LARGE SCALE GENOMIC DNA]</scope>
    <source>
        <strain evidence="2 3">Koide BX008</strain>
    </source>
</reference>
<dbReference type="EMBL" id="KN818495">
    <property type="protein sequence ID" value="KIL55597.1"/>
    <property type="molecule type" value="Genomic_DNA"/>
</dbReference>
<dbReference type="HOGENOM" id="CLU_1854726_0_0_1"/>
<evidence type="ECO:0000256" key="1">
    <source>
        <dbReference type="SAM" id="MobiDB-lite"/>
    </source>
</evidence>
<gene>
    <name evidence="2" type="ORF">M378DRAFT_584373</name>
</gene>
<organism evidence="2 3">
    <name type="scientific">Amanita muscaria (strain Koide BX008)</name>
    <dbReference type="NCBI Taxonomy" id="946122"/>
    <lineage>
        <taxon>Eukaryota</taxon>
        <taxon>Fungi</taxon>
        <taxon>Dikarya</taxon>
        <taxon>Basidiomycota</taxon>
        <taxon>Agaricomycotina</taxon>
        <taxon>Agaricomycetes</taxon>
        <taxon>Agaricomycetidae</taxon>
        <taxon>Agaricales</taxon>
        <taxon>Pluteineae</taxon>
        <taxon>Amanitaceae</taxon>
        <taxon>Amanita</taxon>
    </lineage>
</organism>
<dbReference type="InParanoid" id="A0A0C2W3C5"/>